<keyword evidence="1" id="KW-0472">Membrane</keyword>
<keyword evidence="1" id="KW-1133">Transmembrane helix</keyword>
<name>A0ABN1GRE1_9ACTN</name>
<organism evidence="2 3">
    <name type="scientific">Sporichthya brevicatena</name>
    <dbReference type="NCBI Taxonomy" id="171442"/>
    <lineage>
        <taxon>Bacteria</taxon>
        <taxon>Bacillati</taxon>
        <taxon>Actinomycetota</taxon>
        <taxon>Actinomycetes</taxon>
        <taxon>Sporichthyales</taxon>
        <taxon>Sporichthyaceae</taxon>
        <taxon>Sporichthya</taxon>
    </lineage>
</organism>
<dbReference type="RefSeq" id="WP_344604074.1">
    <property type="nucleotide sequence ID" value="NZ_BAAAHE010000014.1"/>
</dbReference>
<proteinExistence type="predicted"/>
<sequence>MPPSPWPVRTTRLLTLVAVLAAVVLAVAWYGCSGETVWRIQVRWFGLGLLACALNAAGCLAWLATGIRALRRERAWTTAELRRREDRPTPVTAAVPLPRTELVTAARMRRYHRADCPLMRGKPTVPVTPDLAPCGVCAS</sequence>
<keyword evidence="1" id="KW-0812">Transmembrane</keyword>
<comment type="caution">
    <text evidence="2">The sequence shown here is derived from an EMBL/GenBank/DDBJ whole genome shotgun (WGS) entry which is preliminary data.</text>
</comment>
<accession>A0ABN1GRE1</accession>
<feature type="transmembrane region" description="Helical" evidence="1">
    <location>
        <begin position="44"/>
        <end position="64"/>
    </location>
</feature>
<dbReference type="Proteomes" id="UP001500957">
    <property type="component" value="Unassembled WGS sequence"/>
</dbReference>
<evidence type="ECO:0000256" key="1">
    <source>
        <dbReference type="SAM" id="Phobius"/>
    </source>
</evidence>
<keyword evidence="3" id="KW-1185">Reference proteome</keyword>
<reference evidence="2 3" key="1">
    <citation type="journal article" date="2019" name="Int. J. Syst. Evol. Microbiol.">
        <title>The Global Catalogue of Microorganisms (GCM) 10K type strain sequencing project: providing services to taxonomists for standard genome sequencing and annotation.</title>
        <authorList>
            <consortium name="The Broad Institute Genomics Platform"/>
            <consortium name="The Broad Institute Genome Sequencing Center for Infectious Disease"/>
            <person name="Wu L."/>
            <person name="Ma J."/>
        </authorList>
    </citation>
    <scope>NUCLEOTIDE SEQUENCE [LARGE SCALE GENOMIC DNA]</scope>
    <source>
        <strain evidence="2 3">JCM 10671</strain>
    </source>
</reference>
<protein>
    <submittedName>
        <fullName evidence="2">Uncharacterized protein</fullName>
    </submittedName>
</protein>
<evidence type="ECO:0000313" key="2">
    <source>
        <dbReference type="EMBL" id="GAA0617281.1"/>
    </source>
</evidence>
<dbReference type="EMBL" id="BAAAHE010000014">
    <property type="protein sequence ID" value="GAA0617281.1"/>
    <property type="molecule type" value="Genomic_DNA"/>
</dbReference>
<evidence type="ECO:0000313" key="3">
    <source>
        <dbReference type="Proteomes" id="UP001500957"/>
    </source>
</evidence>
<gene>
    <name evidence="2" type="ORF">GCM10009547_19360</name>
</gene>